<dbReference type="AlphaFoldDB" id="A0A345DB00"/>
<keyword evidence="1" id="KW-1133">Transmembrane helix</keyword>
<dbReference type="KEGG" id="hyf:DTO96_101269"/>
<organism evidence="2 3">
    <name type="scientific">Ephemeroptericola cinctiostellae</name>
    <dbReference type="NCBI Taxonomy" id="2268024"/>
    <lineage>
        <taxon>Bacteria</taxon>
        <taxon>Pseudomonadati</taxon>
        <taxon>Pseudomonadota</taxon>
        <taxon>Betaproteobacteria</taxon>
        <taxon>Burkholderiales</taxon>
        <taxon>Burkholderiaceae</taxon>
        <taxon>Ephemeroptericola</taxon>
    </lineage>
</organism>
<dbReference type="RefSeq" id="WP_114562725.1">
    <property type="nucleotide sequence ID" value="NZ_CP031124.1"/>
</dbReference>
<evidence type="ECO:0000313" key="2">
    <source>
        <dbReference type="EMBL" id="AXF85538.1"/>
    </source>
</evidence>
<feature type="transmembrane region" description="Helical" evidence="1">
    <location>
        <begin position="45"/>
        <end position="64"/>
    </location>
</feature>
<protein>
    <submittedName>
        <fullName evidence="2">Uncharacterized protein</fullName>
    </submittedName>
</protein>
<keyword evidence="1" id="KW-0472">Membrane</keyword>
<evidence type="ECO:0000256" key="1">
    <source>
        <dbReference type="SAM" id="Phobius"/>
    </source>
</evidence>
<dbReference type="OrthoDB" id="9156119at2"/>
<keyword evidence="3" id="KW-1185">Reference proteome</keyword>
<name>A0A345DB00_9BURK</name>
<dbReference type="Proteomes" id="UP000252182">
    <property type="component" value="Chromosome"/>
</dbReference>
<accession>A0A345DB00</accession>
<feature type="transmembrane region" description="Helical" evidence="1">
    <location>
        <begin position="94"/>
        <end position="116"/>
    </location>
</feature>
<feature type="transmembrane region" description="Helical" evidence="1">
    <location>
        <begin position="7"/>
        <end position="25"/>
    </location>
</feature>
<keyword evidence="1" id="KW-0812">Transmembrane</keyword>
<gene>
    <name evidence="2" type="ORF">DTO96_101269</name>
</gene>
<evidence type="ECO:0000313" key="3">
    <source>
        <dbReference type="Proteomes" id="UP000252182"/>
    </source>
</evidence>
<feature type="transmembrane region" description="Helical" evidence="1">
    <location>
        <begin position="71"/>
        <end position="88"/>
    </location>
</feature>
<sequence>MNIDLRRIVFAIAALTFISGLIQMLAPSFVLSMVGGTINPTSSHLFAIIGMFMLFFGGLMVHGVCIHSHTVVFWAGLQKFGAAIAVYIGVQNDLFSWLALLIAAFDLCSALLYWYYMSKIRYWKESP</sequence>
<dbReference type="EMBL" id="CP031124">
    <property type="protein sequence ID" value="AXF85538.1"/>
    <property type="molecule type" value="Genomic_DNA"/>
</dbReference>
<reference evidence="3" key="1">
    <citation type="submission" date="2018-07" db="EMBL/GenBank/DDBJ databases">
        <authorList>
            <person name="Kim H."/>
        </authorList>
    </citation>
    <scope>NUCLEOTIDE SEQUENCE [LARGE SCALE GENOMIC DNA]</scope>
    <source>
        <strain evidence="3">F02</strain>
    </source>
</reference>
<proteinExistence type="predicted"/>